<evidence type="ECO:0000259" key="6">
    <source>
        <dbReference type="PROSITE" id="PS51184"/>
    </source>
</evidence>
<reference evidence="8" key="1">
    <citation type="submission" date="2016-06" db="EMBL/GenBank/DDBJ databases">
        <authorList>
            <person name="Hehemann J.-H."/>
            <person name="Arevalo P."/>
            <person name="Datta M.S."/>
            <person name="Polz M.F."/>
        </authorList>
    </citation>
    <scope>NUCLEOTIDE SEQUENCE [LARGE SCALE GENOMIC DNA]</scope>
    <source>
        <strain evidence="8">9CSC122</strain>
    </source>
</reference>
<dbReference type="GO" id="GO:0046872">
    <property type="term" value="F:metal ion binding"/>
    <property type="evidence" value="ECO:0007669"/>
    <property type="project" value="UniProtKB-KW"/>
</dbReference>
<dbReference type="InterPro" id="IPR039994">
    <property type="entry name" value="NO66-like"/>
</dbReference>
<evidence type="ECO:0000256" key="1">
    <source>
        <dbReference type="ARBA" id="ARBA00001954"/>
    </source>
</evidence>
<dbReference type="Gene3D" id="3.40.366.30">
    <property type="entry name" value="50S ribosomal protein L16 arginine hydroxylase, Chain A, Domain 2"/>
    <property type="match status" value="1"/>
</dbReference>
<keyword evidence="7" id="KW-0689">Ribosomal protein</keyword>
<dbReference type="PANTHER" id="PTHR13096:SF8">
    <property type="entry name" value="RIBOSOMAL OXYGENASE 1"/>
    <property type="match status" value="1"/>
</dbReference>
<gene>
    <name evidence="7" type="ORF">A6E14_05195</name>
</gene>
<evidence type="ECO:0000256" key="5">
    <source>
        <dbReference type="ARBA" id="ARBA00023004"/>
    </source>
</evidence>
<dbReference type="SMART" id="SM00558">
    <property type="entry name" value="JmjC"/>
    <property type="match status" value="1"/>
</dbReference>
<name>A0A1B9R2M2_9VIBR</name>
<protein>
    <submittedName>
        <fullName evidence="7">50S ribosomal protein L16 arginine hydroxylase</fullName>
    </submittedName>
</protein>
<dbReference type="RefSeq" id="WP_065576394.1">
    <property type="nucleotide sequence ID" value="NZ_JBNGCH010000278.1"/>
</dbReference>
<evidence type="ECO:0000256" key="3">
    <source>
        <dbReference type="ARBA" id="ARBA00022964"/>
    </source>
</evidence>
<dbReference type="Pfam" id="PF08007">
    <property type="entry name" value="JmjC_2"/>
    <property type="match status" value="1"/>
</dbReference>
<keyword evidence="8" id="KW-1185">Reference proteome</keyword>
<dbReference type="SUPFAM" id="SSF51197">
    <property type="entry name" value="Clavaminate synthase-like"/>
    <property type="match status" value="1"/>
</dbReference>
<dbReference type="EMBL" id="MAJZ01000278">
    <property type="protein sequence ID" value="OCH78294.1"/>
    <property type="molecule type" value="Genomic_DNA"/>
</dbReference>
<keyword evidence="4" id="KW-0560">Oxidoreductase</keyword>
<keyword evidence="7" id="KW-0687">Ribonucleoprotein</keyword>
<evidence type="ECO:0000313" key="7">
    <source>
        <dbReference type="EMBL" id="OCH78294.1"/>
    </source>
</evidence>
<dbReference type="InterPro" id="IPR046799">
    <property type="entry name" value="ROXA-like_wH"/>
</dbReference>
<dbReference type="GO" id="GO:0005840">
    <property type="term" value="C:ribosome"/>
    <property type="evidence" value="ECO:0007669"/>
    <property type="project" value="UniProtKB-KW"/>
</dbReference>
<evidence type="ECO:0000256" key="2">
    <source>
        <dbReference type="ARBA" id="ARBA00022723"/>
    </source>
</evidence>
<dbReference type="PANTHER" id="PTHR13096">
    <property type="entry name" value="MINA53 MYC INDUCED NUCLEAR ANTIGEN"/>
    <property type="match status" value="1"/>
</dbReference>
<proteinExistence type="predicted"/>
<dbReference type="Proteomes" id="UP000093173">
    <property type="component" value="Unassembled WGS sequence"/>
</dbReference>
<comment type="caution">
    <text evidence="7">The sequence shown here is derived from an EMBL/GenBank/DDBJ whole genome shotgun (WGS) entry which is preliminary data.</text>
</comment>
<dbReference type="PROSITE" id="PS51184">
    <property type="entry name" value="JMJC"/>
    <property type="match status" value="1"/>
</dbReference>
<dbReference type="GO" id="GO:0016706">
    <property type="term" value="F:2-oxoglutarate-dependent dioxygenase activity"/>
    <property type="evidence" value="ECO:0007669"/>
    <property type="project" value="TreeGrafter"/>
</dbReference>
<dbReference type="AlphaFoldDB" id="A0A1B9R2M2"/>
<organism evidence="7 8">
    <name type="scientific">Vibrio genomosp. F10</name>
    <dbReference type="NCBI Taxonomy" id="723171"/>
    <lineage>
        <taxon>Bacteria</taxon>
        <taxon>Pseudomonadati</taxon>
        <taxon>Pseudomonadota</taxon>
        <taxon>Gammaproteobacteria</taxon>
        <taxon>Vibrionales</taxon>
        <taxon>Vibrionaceae</taxon>
        <taxon>Vibrio</taxon>
    </lineage>
</organism>
<comment type="cofactor">
    <cofactor evidence="1">
        <name>Fe(2+)</name>
        <dbReference type="ChEBI" id="CHEBI:29033"/>
    </cofactor>
</comment>
<feature type="domain" description="JmjC" evidence="6">
    <location>
        <begin position="93"/>
        <end position="222"/>
    </location>
</feature>
<dbReference type="Pfam" id="PF20514">
    <property type="entry name" value="WHD_ROXA"/>
    <property type="match status" value="1"/>
</dbReference>
<keyword evidence="3" id="KW-0223">Dioxygenase</keyword>
<accession>A0A1B9R2M2</accession>
<evidence type="ECO:0000313" key="8">
    <source>
        <dbReference type="Proteomes" id="UP000093173"/>
    </source>
</evidence>
<dbReference type="Gene3D" id="2.60.120.650">
    <property type="entry name" value="Cupin"/>
    <property type="match status" value="1"/>
</dbReference>
<sequence>MYQLSFSLDSFLAEFWHKKPTIIKGGFARFEDPISPEELAGLTMEEEVDSRYVSNFDNKWIAEHGPFDDAKFSQLPASHWQLIVQAANHWHEGVAELSHAFKHLPQWLFDDLMICYSETGGGVGPHIDQYDVFIIQGSGKRHWRVGDKDVGQYKETQRAAALRQIEGFDAIIDDILEPGDILYIPPGFPHEGVALEPSMSYSMGYRSPKEQELVSNFADYVLAHDIGDVHLHNPNLKTQAQHGEILSSDLTLLTEMLTRAIEEPDTLKDFMGSMLSQSRHQLALYPPEDVWQSEEISLQLANEVTFMKVSGLRALYNESEPCVAYIDGNMFKVDLEQQDFLHRLCNSDTLSASDFNRPIGSADIALLTDLVNKGYWYCDEQV</sequence>
<keyword evidence="5" id="KW-0408">Iron</keyword>
<evidence type="ECO:0000256" key="4">
    <source>
        <dbReference type="ARBA" id="ARBA00023002"/>
    </source>
</evidence>
<dbReference type="InterPro" id="IPR003347">
    <property type="entry name" value="JmjC_dom"/>
</dbReference>
<keyword evidence="2" id="KW-0479">Metal-binding</keyword>